<organism evidence="2 3">
    <name type="scientific">Edaphochlamys debaryana</name>
    <dbReference type="NCBI Taxonomy" id="47281"/>
    <lineage>
        <taxon>Eukaryota</taxon>
        <taxon>Viridiplantae</taxon>
        <taxon>Chlorophyta</taxon>
        <taxon>core chlorophytes</taxon>
        <taxon>Chlorophyceae</taxon>
        <taxon>CS clade</taxon>
        <taxon>Chlamydomonadales</taxon>
        <taxon>Chlamydomonadales incertae sedis</taxon>
        <taxon>Edaphochlamys</taxon>
    </lineage>
</organism>
<dbReference type="OrthoDB" id="549234at2759"/>
<name>A0A836BR85_9CHLO</name>
<feature type="compositionally biased region" description="Polar residues" evidence="1">
    <location>
        <begin position="321"/>
        <end position="339"/>
    </location>
</feature>
<feature type="region of interest" description="Disordered" evidence="1">
    <location>
        <begin position="320"/>
        <end position="381"/>
    </location>
</feature>
<protein>
    <submittedName>
        <fullName evidence="2">Uncharacterized protein</fullName>
    </submittedName>
</protein>
<accession>A0A836BR85</accession>
<proteinExistence type="predicted"/>
<gene>
    <name evidence="2" type="ORF">HYH03_016674</name>
</gene>
<dbReference type="AlphaFoldDB" id="A0A836BR85"/>
<comment type="caution">
    <text evidence="2">The sequence shown here is derived from an EMBL/GenBank/DDBJ whole genome shotgun (WGS) entry which is preliminary data.</text>
</comment>
<evidence type="ECO:0000313" key="3">
    <source>
        <dbReference type="Proteomes" id="UP000612055"/>
    </source>
</evidence>
<dbReference type="EMBL" id="JAEHOE010000148">
    <property type="protein sequence ID" value="KAG2484539.1"/>
    <property type="molecule type" value="Genomic_DNA"/>
</dbReference>
<keyword evidence="3" id="KW-1185">Reference proteome</keyword>
<evidence type="ECO:0000256" key="1">
    <source>
        <dbReference type="SAM" id="MobiDB-lite"/>
    </source>
</evidence>
<evidence type="ECO:0000313" key="2">
    <source>
        <dbReference type="EMBL" id="KAG2484539.1"/>
    </source>
</evidence>
<dbReference type="Proteomes" id="UP000612055">
    <property type="component" value="Unassembled WGS sequence"/>
</dbReference>
<sequence>MGQCLGKHEKPIEEFPLECSDLQICDAFVEHLPARLQAHGLHLLSAGPGPIVQGWTHELLHESGVHSFQDREMLLKMRDRMVTAVAHHRERRRAATAAAIITSAGSGTLLAGRGSRRNSQEGASVCSAAATPDVVPSSPIASAAEIEASRVAAAAAAAAVGLGPDGKPFRLTSDWLNANVSLYRISEERSHRHLASASHGNVVHGGTTDPGCVPATAHELATMAEEAEGEAVGTEGPGGSPQLAGAEVWAAEPLEAVGTDVDPAGLGSEAVFPTVQAGLGGPHEASAGPAEGLEWAPGPTNGHVGPMAVAEAASVAAAETLRSSMGTSQAPAQLESQSCSPSPSALGSGGAWAPGPNAVSPCSPSPPDQTTGMSSCTTGDDETTSCASKSDTCSANESVLALTAPDSTPWASEPGLACRLASGLKLACPEAQAQQQTLLEQEQGRQVVVADELTQLAVA</sequence>
<feature type="compositionally biased region" description="Polar residues" evidence="1">
    <location>
        <begin position="368"/>
        <end position="381"/>
    </location>
</feature>
<reference evidence="2" key="1">
    <citation type="journal article" date="2020" name="bioRxiv">
        <title>Comparative genomics of Chlamydomonas.</title>
        <authorList>
            <person name="Craig R.J."/>
            <person name="Hasan A.R."/>
            <person name="Ness R.W."/>
            <person name="Keightley P.D."/>
        </authorList>
    </citation>
    <scope>NUCLEOTIDE SEQUENCE</scope>
    <source>
        <strain evidence="2">CCAP 11/70</strain>
    </source>
</reference>
<feature type="region of interest" description="Disordered" evidence="1">
    <location>
        <begin position="276"/>
        <end position="305"/>
    </location>
</feature>